<sequence>MARRTKEEALETRMQIIDAARRVFHAEGVNRSTLDKVAKAAGVTRGAIYWHFTNKAELFLAVKKAYTSEFDQLQSLLSPTVNQSPLSALTDYLHALFSGLLTNSAARETLEIIMLRCEYVEEFYEVLQTITEPCTDILTSFTRLYRDAKTINELKPGLDPELMALDTLAFVRGTLRAILSGQQHDTYCQAIASLVEAHIALRR</sequence>
<dbReference type="InterPro" id="IPR023772">
    <property type="entry name" value="DNA-bd_HTH_TetR-type_CS"/>
</dbReference>
<accession>A0A679I9H4</accession>
<dbReference type="PANTHER" id="PTHR30055:SF240">
    <property type="entry name" value="HTH-TYPE TRANSCRIPTIONAL REGULATOR ACRR"/>
    <property type="match status" value="1"/>
</dbReference>
<dbReference type="InterPro" id="IPR009057">
    <property type="entry name" value="Homeodomain-like_sf"/>
</dbReference>
<dbReference type="PANTHER" id="PTHR30055">
    <property type="entry name" value="HTH-TYPE TRANSCRIPTIONAL REGULATOR RUTR"/>
    <property type="match status" value="1"/>
</dbReference>
<dbReference type="PROSITE" id="PS50977">
    <property type="entry name" value="HTH_TETR_2"/>
    <property type="match status" value="1"/>
</dbReference>
<dbReference type="InterPro" id="IPR001647">
    <property type="entry name" value="HTH_TetR"/>
</dbReference>
<evidence type="ECO:0000256" key="4">
    <source>
        <dbReference type="ARBA" id="ARBA00023163"/>
    </source>
</evidence>
<dbReference type="InterPro" id="IPR050109">
    <property type="entry name" value="HTH-type_TetR-like_transc_reg"/>
</dbReference>
<reference evidence="6" key="1">
    <citation type="submission" date="2020-01" db="EMBL/GenBank/DDBJ databases">
        <title>Phosphoaccumulans saitamaens gen. nov., sp. nov., a polyphosphate accumulating bacterium isolated from surface river water.</title>
        <authorList>
            <person name="Watanabe K."/>
            <person name="Suda W."/>
        </authorList>
    </citation>
    <scope>NUCLEOTIDE SEQUENCE [LARGE SCALE GENOMIC DNA]</scope>
    <source>
        <strain evidence="6">ICHIAU1</strain>
    </source>
</reference>
<name>A0A679I9H4_9RHOO</name>
<dbReference type="GO" id="GO:0003700">
    <property type="term" value="F:DNA-binding transcription factor activity"/>
    <property type="evidence" value="ECO:0007669"/>
    <property type="project" value="TreeGrafter"/>
</dbReference>
<keyword evidence="2" id="KW-0805">Transcription regulation</keyword>
<dbReference type="EMBL" id="AP022345">
    <property type="protein sequence ID" value="BBU69550.1"/>
    <property type="molecule type" value="Genomic_DNA"/>
</dbReference>
<dbReference type="RefSeq" id="WP_162049746.1">
    <property type="nucleotide sequence ID" value="NZ_AP019011.1"/>
</dbReference>
<dbReference type="Proteomes" id="UP000463961">
    <property type="component" value="Chromosome"/>
</dbReference>
<gene>
    <name evidence="5" type="ORF">ICHIAU1_18330</name>
</gene>
<organism evidence="5 6">
    <name type="scientific">Fluviibacter phosphoraccumulans</name>
    <dbReference type="NCBI Taxonomy" id="1751046"/>
    <lineage>
        <taxon>Bacteria</taxon>
        <taxon>Pseudomonadati</taxon>
        <taxon>Pseudomonadota</taxon>
        <taxon>Betaproteobacteria</taxon>
        <taxon>Rhodocyclales</taxon>
        <taxon>Fluviibacteraceae</taxon>
        <taxon>Fluviibacter</taxon>
    </lineage>
</organism>
<dbReference type="SUPFAM" id="SSF46689">
    <property type="entry name" value="Homeodomain-like"/>
    <property type="match status" value="1"/>
</dbReference>
<dbReference type="SUPFAM" id="SSF48498">
    <property type="entry name" value="Tetracyclin repressor-like, C-terminal domain"/>
    <property type="match status" value="1"/>
</dbReference>
<dbReference type="GO" id="GO:0000976">
    <property type="term" value="F:transcription cis-regulatory region binding"/>
    <property type="evidence" value="ECO:0007669"/>
    <property type="project" value="TreeGrafter"/>
</dbReference>
<dbReference type="InterPro" id="IPR036271">
    <property type="entry name" value="Tet_transcr_reg_TetR-rel_C_sf"/>
</dbReference>
<keyword evidence="4" id="KW-0804">Transcription</keyword>
<dbReference type="PROSITE" id="PS01081">
    <property type="entry name" value="HTH_TETR_1"/>
    <property type="match status" value="1"/>
</dbReference>
<evidence type="ECO:0000256" key="1">
    <source>
        <dbReference type="ARBA" id="ARBA00022491"/>
    </source>
</evidence>
<dbReference type="PRINTS" id="PR00455">
    <property type="entry name" value="HTHTETR"/>
</dbReference>
<protein>
    <submittedName>
        <fullName evidence="5">DNA-binding transcriptional repressor AcrR</fullName>
    </submittedName>
</protein>
<keyword evidence="1" id="KW-0678">Repressor</keyword>
<dbReference type="OrthoDB" id="5816932at2"/>
<dbReference type="Pfam" id="PF00440">
    <property type="entry name" value="TetR_N"/>
    <property type="match status" value="1"/>
</dbReference>
<keyword evidence="6" id="KW-1185">Reference proteome</keyword>
<evidence type="ECO:0000256" key="3">
    <source>
        <dbReference type="ARBA" id="ARBA00023125"/>
    </source>
</evidence>
<evidence type="ECO:0000313" key="6">
    <source>
        <dbReference type="Proteomes" id="UP000463961"/>
    </source>
</evidence>
<proteinExistence type="predicted"/>
<evidence type="ECO:0000313" key="5">
    <source>
        <dbReference type="EMBL" id="BBU69550.1"/>
    </source>
</evidence>
<dbReference type="AlphaFoldDB" id="A0A679I9H4"/>
<evidence type="ECO:0000256" key="2">
    <source>
        <dbReference type="ARBA" id="ARBA00023015"/>
    </source>
</evidence>
<keyword evidence="3 5" id="KW-0238">DNA-binding</keyword>
<dbReference type="Gene3D" id="1.10.357.10">
    <property type="entry name" value="Tetracycline Repressor, domain 2"/>
    <property type="match status" value="1"/>
</dbReference>